<evidence type="ECO:0000313" key="2">
    <source>
        <dbReference type="EMBL" id="MFC5750242.1"/>
    </source>
</evidence>
<comment type="caution">
    <text evidence="2">The sequence shown here is derived from an EMBL/GenBank/DDBJ whole genome shotgun (WGS) entry which is preliminary data.</text>
</comment>
<protein>
    <recommendedName>
        <fullName evidence="4">Secreted protein</fullName>
    </recommendedName>
</protein>
<feature type="signal peptide" evidence="1">
    <location>
        <begin position="1"/>
        <end position="27"/>
    </location>
</feature>
<dbReference type="RefSeq" id="WP_378285982.1">
    <property type="nucleotide sequence ID" value="NZ_JBHSON010000051.1"/>
</dbReference>
<keyword evidence="1" id="KW-0732">Signal</keyword>
<reference evidence="3" key="1">
    <citation type="journal article" date="2019" name="Int. J. Syst. Evol. Microbiol.">
        <title>The Global Catalogue of Microorganisms (GCM) 10K type strain sequencing project: providing services to taxonomists for standard genome sequencing and annotation.</title>
        <authorList>
            <consortium name="The Broad Institute Genomics Platform"/>
            <consortium name="The Broad Institute Genome Sequencing Center for Infectious Disease"/>
            <person name="Wu L."/>
            <person name="Ma J."/>
        </authorList>
    </citation>
    <scope>NUCLEOTIDE SEQUENCE [LARGE SCALE GENOMIC DNA]</scope>
    <source>
        <strain evidence="3">KCTC 42087</strain>
    </source>
</reference>
<proteinExistence type="predicted"/>
<evidence type="ECO:0000256" key="1">
    <source>
        <dbReference type="SAM" id="SignalP"/>
    </source>
</evidence>
<dbReference type="Proteomes" id="UP001596074">
    <property type="component" value="Unassembled WGS sequence"/>
</dbReference>
<name>A0ABW1A6J7_9ACTN</name>
<sequence length="276" mass="28308">MKMSFRKGLAAAAIASLGLAALQPATASASPAAAPSSAAAPSFDLKADCPKLPAGADPARWECLVMVVDGGSLKLGGLSQQITEPITIVVQSGPPAGGGPNELKEIRMDADPMKIPGGVLGLLGLPSVPWLEDLPGFKVEVEASYAGGFSFALPVAKVDMRVRIINLLLGDACYIGTQAEPLKFTLVADMSTIRVVSPGDPSDPLAHPFVIAATAADKTFTVPRSSCGIWGAAIDWKAALPSPSGSNEAAFETFIAVATYQGTGTPLRDPRTLKVG</sequence>
<evidence type="ECO:0008006" key="4">
    <source>
        <dbReference type="Google" id="ProtNLM"/>
    </source>
</evidence>
<evidence type="ECO:0000313" key="3">
    <source>
        <dbReference type="Proteomes" id="UP001596074"/>
    </source>
</evidence>
<organism evidence="2 3">
    <name type="scientific">Actinomadura rugatobispora</name>
    <dbReference type="NCBI Taxonomy" id="1994"/>
    <lineage>
        <taxon>Bacteria</taxon>
        <taxon>Bacillati</taxon>
        <taxon>Actinomycetota</taxon>
        <taxon>Actinomycetes</taxon>
        <taxon>Streptosporangiales</taxon>
        <taxon>Thermomonosporaceae</taxon>
        <taxon>Actinomadura</taxon>
    </lineage>
</organism>
<dbReference type="EMBL" id="JBHSON010000051">
    <property type="protein sequence ID" value="MFC5750242.1"/>
    <property type="molecule type" value="Genomic_DNA"/>
</dbReference>
<feature type="chain" id="PRO_5047146894" description="Secreted protein" evidence="1">
    <location>
        <begin position="28"/>
        <end position="276"/>
    </location>
</feature>
<gene>
    <name evidence="2" type="ORF">ACFPZN_31845</name>
</gene>
<keyword evidence="3" id="KW-1185">Reference proteome</keyword>
<accession>A0ABW1A6J7</accession>